<dbReference type="SUPFAM" id="SSF103515">
    <property type="entry name" value="Autotransporter"/>
    <property type="match status" value="1"/>
</dbReference>
<dbReference type="EMBL" id="JBHSAS010000006">
    <property type="protein sequence ID" value="MFC4026423.1"/>
    <property type="molecule type" value="Genomic_DNA"/>
</dbReference>
<feature type="signal peptide" evidence="1">
    <location>
        <begin position="1"/>
        <end position="19"/>
    </location>
</feature>
<keyword evidence="1" id="KW-0732">Signal</keyword>
<reference evidence="3" key="1">
    <citation type="journal article" date="2019" name="Int. J. Syst. Evol. Microbiol.">
        <title>The Global Catalogue of Microorganisms (GCM) 10K type strain sequencing project: providing services to taxonomists for standard genome sequencing and annotation.</title>
        <authorList>
            <consortium name="The Broad Institute Genomics Platform"/>
            <consortium name="The Broad Institute Genome Sequencing Center for Infectious Disease"/>
            <person name="Wu L."/>
            <person name="Ma J."/>
        </authorList>
    </citation>
    <scope>NUCLEOTIDE SEQUENCE [LARGE SCALE GENOMIC DNA]</scope>
    <source>
        <strain evidence="3">CECT 9128</strain>
    </source>
</reference>
<gene>
    <name evidence="2" type="ORF">ACFOS1_03330</name>
</gene>
<dbReference type="Proteomes" id="UP001595793">
    <property type="component" value="Unassembled WGS sequence"/>
</dbReference>
<dbReference type="InterPro" id="IPR036709">
    <property type="entry name" value="Autotransporte_beta_dom_sf"/>
</dbReference>
<dbReference type="Gene3D" id="2.40.160.20">
    <property type="match status" value="1"/>
</dbReference>
<evidence type="ECO:0000313" key="2">
    <source>
        <dbReference type="EMBL" id="MFC4026423.1"/>
    </source>
</evidence>
<keyword evidence="3" id="KW-1185">Reference proteome</keyword>
<evidence type="ECO:0000256" key="1">
    <source>
        <dbReference type="SAM" id="SignalP"/>
    </source>
</evidence>
<dbReference type="NCBIfam" id="TIGR01414">
    <property type="entry name" value="autotrans_barl"/>
    <property type="match status" value="1"/>
</dbReference>
<name>A0ABV8H3J1_9FLAO</name>
<dbReference type="RefSeq" id="WP_290236219.1">
    <property type="nucleotide sequence ID" value="NZ_JAUFPZ010000002.1"/>
</dbReference>
<accession>A0ABV8H3J1</accession>
<comment type="caution">
    <text evidence="2">The sequence shown here is derived from an EMBL/GenBank/DDBJ whole genome shotgun (WGS) entry which is preliminary data.</text>
</comment>
<evidence type="ECO:0000313" key="3">
    <source>
        <dbReference type="Proteomes" id="UP001595793"/>
    </source>
</evidence>
<organism evidence="2 3">
    <name type="scientific">Zunongwangia endophytica</name>
    <dbReference type="NCBI Taxonomy" id="1808945"/>
    <lineage>
        <taxon>Bacteria</taxon>
        <taxon>Pseudomonadati</taxon>
        <taxon>Bacteroidota</taxon>
        <taxon>Flavobacteriia</taxon>
        <taxon>Flavobacteriales</taxon>
        <taxon>Flavobacteriaceae</taxon>
        <taxon>Zunongwangia</taxon>
    </lineage>
</organism>
<dbReference type="InterPro" id="IPR006315">
    <property type="entry name" value="OM_autotransptr_brl_dom"/>
</dbReference>
<sequence>MKKVFFLLSAICLSTFAKAQTSGNPQNEIKLNIANTIAIASVEFGYERFLDDNQSIEAIVLFNDRINYHSESGSRKFNTTSFKFGYNYYFGEDAGSGIYANPFIKIRTGDFTEDETIDERTVESETDMDSFIVGLGGGYKWNFNNKFVLGPFINIGRNFSDEVKDRFSAIEFNAGFQIGYRF</sequence>
<protein>
    <submittedName>
        <fullName evidence="2">Autotransporter outer membrane beta-barrel domain-containing protein</fullName>
    </submittedName>
</protein>
<proteinExistence type="predicted"/>
<feature type="chain" id="PRO_5045101966" evidence="1">
    <location>
        <begin position="20"/>
        <end position="182"/>
    </location>
</feature>